<accession>A0A0H5QNZ6</accession>
<dbReference type="EMBL" id="HACM01003311">
    <property type="protein sequence ID" value="CRZ03753.1"/>
    <property type="molecule type" value="Transcribed_RNA"/>
</dbReference>
<feature type="non-terminal residue" evidence="1">
    <location>
        <position position="1"/>
    </location>
</feature>
<reference evidence="1" key="1">
    <citation type="submission" date="2015-04" db="EMBL/GenBank/DDBJ databases">
        <title>The genome sequence of the plant pathogenic Rhizarian Plasmodiophora brassicae reveals insights in its biotrophic life cycle and the origin of chitin synthesis.</title>
        <authorList>
            <person name="Schwelm A."/>
            <person name="Fogelqvist J."/>
            <person name="Knaust A."/>
            <person name="Julke S."/>
            <person name="Lilja T."/>
            <person name="Dhandapani V."/>
            <person name="Bonilla-Rosso G."/>
            <person name="Karlsson M."/>
            <person name="Shevchenko A."/>
            <person name="Choi S.R."/>
            <person name="Kim H.G."/>
            <person name="Park J.Y."/>
            <person name="Lim Y.P."/>
            <person name="Ludwig-Muller J."/>
            <person name="Dixelius C."/>
        </authorList>
    </citation>
    <scope>NUCLEOTIDE SEQUENCE</scope>
    <source>
        <tissue evidence="1">Potato root galls</tissue>
    </source>
</reference>
<sequence>TLYVAYAHGDHSRDVDFKFLLSGSGSTFEVVPLSAQNRLIHSTAVREYNGDIEQLLLDRVTLVYLMNIWVPLEPVRSFPLAFTPLHQLKDTRVHSWLTGLLPFQVLRESKVDEPTEKWYTRYNMQFGEMYLWQLSSVVHSAVEIECQNPRKSFETRVMIVKTNFDFSGSTCSGHTSTTLCYSQRLYDQIDKRLRNGQDTVSKLKQMGFHQSCEERHRCS</sequence>
<name>A0A0H5QNZ6_9EUKA</name>
<evidence type="ECO:0000313" key="1">
    <source>
        <dbReference type="EMBL" id="CRZ03753.1"/>
    </source>
</evidence>
<organism evidence="1">
    <name type="scientific">Spongospora subterranea</name>
    <dbReference type="NCBI Taxonomy" id="70186"/>
    <lineage>
        <taxon>Eukaryota</taxon>
        <taxon>Sar</taxon>
        <taxon>Rhizaria</taxon>
        <taxon>Endomyxa</taxon>
        <taxon>Phytomyxea</taxon>
        <taxon>Plasmodiophorida</taxon>
        <taxon>Plasmodiophoridae</taxon>
        <taxon>Spongospora</taxon>
    </lineage>
</organism>
<dbReference type="AlphaFoldDB" id="A0A0H5QNZ6"/>
<proteinExistence type="predicted"/>
<protein>
    <submittedName>
        <fullName evidence="1">Uncharacterized protein</fullName>
    </submittedName>
</protein>